<dbReference type="AlphaFoldDB" id="A0A811Y4F6"/>
<evidence type="ECO:0000313" key="3">
    <source>
        <dbReference type="Proteomes" id="UP000645828"/>
    </source>
</evidence>
<comment type="caution">
    <text evidence="2">The sequence shown here is derived from an EMBL/GenBank/DDBJ whole genome shotgun (WGS) entry which is preliminary data.</text>
</comment>
<dbReference type="Proteomes" id="UP000645828">
    <property type="component" value="Unassembled WGS sequence"/>
</dbReference>
<proteinExistence type="predicted"/>
<feature type="region of interest" description="Disordered" evidence="1">
    <location>
        <begin position="1"/>
        <end position="122"/>
    </location>
</feature>
<feature type="compositionally biased region" description="Basic residues" evidence="1">
    <location>
        <begin position="83"/>
        <end position="94"/>
    </location>
</feature>
<gene>
    <name evidence="2" type="ORF">NYPRO_LOCUS3329</name>
</gene>
<sequence>MHPYLEEGGGRSPGGSQLCAWGHGQRPEKRPHLLGPPEGLSMKGLRPGPWPISEWAWGGPGVPQADCPRTQTPGQLRTLVTRGRGRRPRPRHGGGGRLLSTGTAPLADPPQARPRGCPPGPR</sequence>
<protein>
    <submittedName>
        <fullName evidence="2">(raccoon dog) hypothetical protein</fullName>
    </submittedName>
</protein>
<feature type="compositionally biased region" description="Pro residues" evidence="1">
    <location>
        <begin position="107"/>
        <end position="122"/>
    </location>
</feature>
<keyword evidence="3" id="KW-1185">Reference proteome</keyword>
<evidence type="ECO:0000256" key="1">
    <source>
        <dbReference type="SAM" id="MobiDB-lite"/>
    </source>
</evidence>
<evidence type="ECO:0000313" key="2">
    <source>
        <dbReference type="EMBL" id="CAD7670534.1"/>
    </source>
</evidence>
<reference evidence="2" key="1">
    <citation type="submission" date="2020-12" db="EMBL/GenBank/DDBJ databases">
        <authorList>
            <consortium name="Molecular Ecology Group"/>
        </authorList>
    </citation>
    <scope>NUCLEOTIDE SEQUENCE</scope>
    <source>
        <strain evidence="2">TBG_1078</strain>
    </source>
</reference>
<organism evidence="2 3">
    <name type="scientific">Nyctereutes procyonoides</name>
    <name type="common">Raccoon dog</name>
    <name type="synonym">Canis procyonoides</name>
    <dbReference type="NCBI Taxonomy" id="34880"/>
    <lineage>
        <taxon>Eukaryota</taxon>
        <taxon>Metazoa</taxon>
        <taxon>Chordata</taxon>
        <taxon>Craniata</taxon>
        <taxon>Vertebrata</taxon>
        <taxon>Euteleostomi</taxon>
        <taxon>Mammalia</taxon>
        <taxon>Eutheria</taxon>
        <taxon>Laurasiatheria</taxon>
        <taxon>Carnivora</taxon>
        <taxon>Caniformia</taxon>
        <taxon>Canidae</taxon>
        <taxon>Nyctereutes</taxon>
    </lineage>
</organism>
<accession>A0A811Y4F6</accession>
<name>A0A811Y4F6_NYCPR</name>
<dbReference type="EMBL" id="CAJHUB010000658">
    <property type="protein sequence ID" value="CAD7670534.1"/>
    <property type="molecule type" value="Genomic_DNA"/>
</dbReference>